<evidence type="ECO:0000256" key="1">
    <source>
        <dbReference type="SAM" id="MobiDB-lite"/>
    </source>
</evidence>
<evidence type="ECO:0000313" key="3">
    <source>
        <dbReference type="Proteomes" id="UP001501352"/>
    </source>
</evidence>
<evidence type="ECO:0000313" key="2">
    <source>
        <dbReference type="EMBL" id="GAA0620869.1"/>
    </source>
</evidence>
<name>A0ABP3RYJ8_9CAUL</name>
<dbReference type="EMBL" id="BAAAGA010000003">
    <property type="protein sequence ID" value="GAA0620869.1"/>
    <property type="molecule type" value="Genomic_DNA"/>
</dbReference>
<sequence>MSTSDQRTRLGSKKAKSPGMDGVSKAAIGNARLGLIRGARLPWRQPPFAAIGMPGNIHGGSGMAVLAWAWARVQRSCRSVK</sequence>
<reference evidence="3" key="1">
    <citation type="journal article" date="2019" name="Int. J. Syst. Evol. Microbiol.">
        <title>The Global Catalogue of Microorganisms (GCM) 10K type strain sequencing project: providing services to taxonomists for standard genome sequencing and annotation.</title>
        <authorList>
            <consortium name="The Broad Institute Genomics Platform"/>
            <consortium name="The Broad Institute Genome Sequencing Center for Infectious Disease"/>
            <person name="Wu L."/>
            <person name="Ma J."/>
        </authorList>
    </citation>
    <scope>NUCLEOTIDE SEQUENCE [LARGE SCALE GENOMIC DNA]</scope>
    <source>
        <strain evidence="3">JCM 12928</strain>
    </source>
</reference>
<keyword evidence="3" id="KW-1185">Reference proteome</keyword>
<feature type="region of interest" description="Disordered" evidence="1">
    <location>
        <begin position="1"/>
        <end position="23"/>
    </location>
</feature>
<organism evidence="2 3">
    <name type="scientific">Brevundimonas kwangchunensis</name>
    <dbReference type="NCBI Taxonomy" id="322163"/>
    <lineage>
        <taxon>Bacteria</taxon>
        <taxon>Pseudomonadati</taxon>
        <taxon>Pseudomonadota</taxon>
        <taxon>Alphaproteobacteria</taxon>
        <taxon>Caulobacterales</taxon>
        <taxon>Caulobacteraceae</taxon>
        <taxon>Brevundimonas</taxon>
    </lineage>
</organism>
<proteinExistence type="predicted"/>
<gene>
    <name evidence="2" type="ORF">GCM10009422_15730</name>
</gene>
<dbReference type="Proteomes" id="UP001501352">
    <property type="component" value="Unassembled WGS sequence"/>
</dbReference>
<protein>
    <submittedName>
        <fullName evidence="2">Uncharacterized protein</fullName>
    </submittedName>
</protein>
<accession>A0ABP3RYJ8</accession>
<comment type="caution">
    <text evidence="2">The sequence shown here is derived from an EMBL/GenBank/DDBJ whole genome shotgun (WGS) entry which is preliminary data.</text>
</comment>